<proteinExistence type="predicted"/>
<organism evidence="2">
    <name type="scientific">Salmonella enterica</name>
    <name type="common">Salmonella choleraesuis</name>
    <dbReference type="NCBI Taxonomy" id="28901"/>
    <lineage>
        <taxon>Bacteria</taxon>
        <taxon>Pseudomonadati</taxon>
        <taxon>Pseudomonadota</taxon>
        <taxon>Gammaproteobacteria</taxon>
        <taxon>Enterobacterales</taxon>
        <taxon>Enterobacteriaceae</taxon>
        <taxon>Salmonella</taxon>
    </lineage>
</organism>
<evidence type="ECO:0000313" key="3">
    <source>
        <dbReference type="EMBL" id="MIV42987.1"/>
    </source>
</evidence>
<dbReference type="Proteomes" id="UP000839530">
    <property type="component" value="Unassembled WGS sequence"/>
</dbReference>
<evidence type="ECO:0000313" key="2">
    <source>
        <dbReference type="EMBL" id="MIK91399.1"/>
    </source>
</evidence>
<accession>A0A402Q1V3</accession>
<protein>
    <submittedName>
        <fullName evidence="2">Uncharacterized protein</fullName>
    </submittedName>
</protein>
<sequence length="63" mass="6951">MRSALCPVIANIAPQRRIDNDCRMATQCVLSGLQRKPLVGRIRRSSLPATYFPSPLDEVGLVV</sequence>
<dbReference type="AlphaFoldDB" id="A0A402Q1V3"/>
<gene>
    <name evidence="3" type="ORF">A7E06_05245</name>
    <name evidence="2" type="ORF">KO51_07350</name>
    <name evidence="1" type="ORF">NL99_00195</name>
</gene>
<dbReference type="EMBL" id="RSUV01000003">
    <property type="protein sequence ID" value="MIV42987.1"/>
    <property type="molecule type" value="Genomic_DNA"/>
</dbReference>
<dbReference type="EMBL" id="RSMR01000005">
    <property type="protein sequence ID" value="MIK91399.1"/>
    <property type="molecule type" value="Genomic_DNA"/>
</dbReference>
<comment type="caution">
    <text evidence="2">The sequence shown here is derived from an EMBL/GenBank/DDBJ whole genome shotgun (WGS) entry which is preliminary data.</text>
</comment>
<evidence type="ECO:0000313" key="1">
    <source>
        <dbReference type="EMBL" id="EAA8663543.1"/>
    </source>
</evidence>
<name>A0A402Q1V3_SALER</name>
<reference evidence="2" key="1">
    <citation type="submission" date="2018-08" db="EMBL/GenBank/DDBJ databases">
        <authorList>
            <consortium name="GenomeTrakr network: Whole genome sequencing for foodborne pathogen traceback"/>
        </authorList>
    </citation>
    <scope>NUCLEOTIDE SEQUENCE [LARGE SCALE GENOMIC DNA]</scope>
    <source>
        <strain evidence="3">CFSAN048114</strain>
        <strain evidence="2">FLUFL-1338</strain>
        <strain evidence="1">FLUFL-367</strain>
    </source>
</reference>
<dbReference type="Proteomes" id="UP000885283">
    <property type="component" value="Unassembled WGS sequence"/>
</dbReference>
<dbReference type="EMBL" id="AAACVH010000001">
    <property type="protein sequence ID" value="EAA8663543.1"/>
    <property type="molecule type" value="Genomic_DNA"/>
</dbReference>
<dbReference type="Proteomes" id="UP000839834">
    <property type="component" value="Unassembled WGS sequence"/>
</dbReference>